<reference evidence="2" key="1">
    <citation type="submission" date="2023-03" db="EMBL/GenBank/DDBJ databases">
        <title>Massive genome expansion in bonnet fungi (Mycena s.s.) driven by repeated elements and novel gene families across ecological guilds.</title>
        <authorList>
            <consortium name="Lawrence Berkeley National Laboratory"/>
            <person name="Harder C.B."/>
            <person name="Miyauchi S."/>
            <person name="Viragh M."/>
            <person name="Kuo A."/>
            <person name="Thoen E."/>
            <person name="Andreopoulos B."/>
            <person name="Lu D."/>
            <person name="Skrede I."/>
            <person name="Drula E."/>
            <person name="Henrissat B."/>
            <person name="Morin E."/>
            <person name="Kohler A."/>
            <person name="Barry K."/>
            <person name="LaButti K."/>
            <person name="Morin E."/>
            <person name="Salamov A."/>
            <person name="Lipzen A."/>
            <person name="Mereny Z."/>
            <person name="Hegedus B."/>
            <person name="Baldrian P."/>
            <person name="Stursova M."/>
            <person name="Weitz H."/>
            <person name="Taylor A."/>
            <person name="Grigoriev I.V."/>
            <person name="Nagy L.G."/>
            <person name="Martin F."/>
            <person name="Kauserud H."/>
        </authorList>
    </citation>
    <scope>NUCLEOTIDE SEQUENCE</scope>
    <source>
        <strain evidence="2">CBHHK002</strain>
    </source>
</reference>
<proteinExistence type="predicted"/>
<protein>
    <submittedName>
        <fullName evidence="2">Uncharacterized protein</fullName>
    </submittedName>
</protein>
<evidence type="ECO:0000313" key="3">
    <source>
        <dbReference type="Proteomes" id="UP001218218"/>
    </source>
</evidence>
<feature type="compositionally biased region" description="Polar residues" evidence="1">
    <location>
        <begin position="189"/>
        <end position="200"/>
    </location>
</feature>
<dbReference type="EMBL" id="JARIHO010000083">
    <property type="protein sequence ID" value="KAJ7309161.1"/>
    <property type="molecule type" value="Genomic_DNA"/>
</dbReference>
<dbReference type="Proteomes" id="UP001218218">
    <property type="component" value="Unassembled WGS sequence"/>
</dbReference>
<gene>
    <name evidence="2" type="ORF">DFH08DRAFT_974902</name>
</gene>
<evidence type="ECO:0000256" key="1">
    <source>
        <dbReference type="SAM" id="MobiDB-lite"/>
    </source>
</evidence>
<keyword evidence="3" id="KW-1185">Reference proteome</keyword>
<dbReference type="AlphaFoldDB" id="A0AAD6Z5Q8"/>
<organism evidence="2 3">
    <name type="scientific">Mycena albidolilacea</name>
    <dbReference type="NCBI Taxonomy" id="1033008"/>
    <lineage>
        <taxon>Eukaryota</taxon>
        <taxon>Fungi</taxon>
        <taxon>Dikarya</taxon>
        <taxon>Basidiomycota</taxon>
        <taxon>Agaricomycotina</taxon>
        <taxon>Agaricomycetes</taxon>
        <taxon>Agaricomycetidae</taxon>
        <taxon>Agaricales</taxon>
        <taxon>Marasmiineae</taxon>
        <taxon>Mycenaceae</taxon>
        <taxon>Mycena</taxon>
    </lineage>
</organism>
<sequence>MPGSDVPQSWLRAAAWVAEAQKERARTHHADFTKVVKQWADSGWSVVSPKEVEKALSRNNALLAARTAFLQYLPPRFGKILRARFRHHARLKFLYELDHPPFRRPDLPDELGTLDTLHIYLHILQFFYELEHPPFSHPEFPEDPSFAFWRHGSEITGTMDTRGLNAWNITGGGTLHPTSLLSVNDDENSPTLHSQSLPPV</sequence>
<name>A0AAD6Z5Q8_9AGAR</name>
<feature type="region of interest" description="Disordered" evidence="1">
    <location>
        <begin position="178"/>
        <end position="200"/>
    </location>
</feature>
<comment type="caution">
    <text evidence="2">The sequence shown here is derived from an EMBL/GenBank/DDBJ whole genome shotgun (WGS) entry which is preliminary data.</text>
</comment>
<accession>A0AAD6Z5Q8</accession>
<evidence type="ECO:0000313" key="2">
    <source>
        <dbReference type="EMBL" id="KAJ7309161.1"/>
    </source>
</evidence>